<sequence length="317" mass="34833">MHFHKVTAMLKEHRRPGPRYQRRGNRPRDTSRQNDLIGGSQRPPHTSSAQTADSTVGTALSPHPSQGSTLADRPKKPRVSRSRYPRSDTTNVERPDSVSAGDQPGSSRQASRRKGRSAKFSANLTEPSLASGIAGGVTKPSEKYSGAPKKDDLTSILIHALRTPPYPDCPICFSAIHPAQPSWSCSLSIPSFASEDLDKEDTLRENVNAQCCWTTFHLKCIKSWAAKSVKDIEEAWRARGETRKGEWRCPGCQLKREKVPHGYWYVCSLTTNLSPSFLCHAGVSAVLLKIPSRRVLQLHTPAAILAPVLASVNILAL</sequence>
<feature type="compositionally biased region" description="Basic residues" evidence="1">
    <location>
        <begin position="75"/>
        <end position="84"/>
    </location>
</feature>
<dbReference type="GO" id="GO:0000977">
    <property type="term" value="F:RNA polymerase II transcription regulatory region sequence-specific DNA binding"/>
    <property type="evidence" value="ECO:0007669"/>
    <property type="project" value="TreeGrafter"/>
</dbReference>
<gene>
    <name evidence="2" type="ORF">EW146_g8070</name>
</gene>
<dbReference type="InterPro" id="IPR034078">
    <property type="entry name" value="NFX1_fam"/>
</dbReference>
<keyword evidence="3" id="KW-1185">Reference proteome</keyword>
<reference evidence="2 3" key="1">
    <citation type="submission" date="2019-02" db="EMBL/GenBank/DDBJ databases">
        <title>Genome sequencing of the rare red list fungi Bondarzewia mesenterica.</title>
        <authorList>
            <person name="Buettner E."/>
            <person name="Kellner H."/>
        </authorList>
    </citation>
    <scope>NUCLEOTIDE SEQUENCE [LARGE SCALE GENOMIC DNA]</scope>
    <source>
        <strain evidence="2 3">DSM 108281</strain>
    </source>
</reference>
<dbReference type="PANTHER" id="PTHR12360">
    <property type="entry name" value="NUCLEAR TRANSCRIPTION FACTOR, X-BOX BINDING 1 NFX1"/>
    <property type="match status" value="1"/>
</dbReference>
<feature type="compositionally biased region" description="Basic residues" evidence="1">
    <location>
        <begin position="12"/>
        <end position="25"/>
    </location>
</feature>
<dbReference type="GO" id="GO:0000981">
    <property type="term" value="F:DNA-binding transcription factor activity, RNA polymerase II-specific"/>
    <property type="evidence" value="ECO:0007669"/>
    <property type="project" value="TreeGrafter"/>
</dbReference>
<feature type="region of interest" description="Disordered" evidence="1">
    <location>
        <begin position="1"/>
        <end position="149"/>
    </location>
</feature>
<dbReference type="PANTHER" id="PTHR12360:SF12">
    <property type="entry name" value="TRANSCRIPTIONAL REPRESSOR NF-X1"/>
    <property type="match status" value="1"/>
</dbReference>
<evidence type="ECO:0000313" key="2">
    <source>
        <dbReference type="EMBL" id="THH11347.1"/>
    </source>
</evidence>
<organism evidence="2 3">
    <name type="scientific">Bondarzewia mesenterica</name>
    <dbReference type="NCBI Taxonomy" id="1095465"/>
    <lineage>
        <taxon>Eukaryota</taxon>
        <taxon>Fungi</taxon>
        <taxon>Dikarya</taxon>
        <taxon>Basidiomycota</taxon>
        <taxon>Agaricomycotina</taxon>
        <taxon>Agaricomycetes</taxon>
        <taxon>Russulales</taxon>
        <taxon>Bondarzewiaceae</taxon>
        <taxon>Bondarzewia</taxon>
    </lineage>
</organism>
<evidence type="ECO:0000313" key="3">
    <source>
        <dbReference type="Proteomes" id="UP000310158"/>
    </source>
</evidence>
<dbReference type="GO" id="GO:0005634">
    <property type="term" value="C:nucleus"/>
    <property type="evidence" value="ECO:0007669"/>
    <property type="project" value="TreeGrafter"/>
</dbReference>
<dbReference type="EMBL" id="SGPL01000519">
    <property type="protein sequence ID" value="THH11347.1"/>
    <property type="molecule type" value="Genomic_DNA"/>
</dbReference>
<accession>A0A4S4LHU9</accession>
<dbReference type="GO" id="GO:0000122">
    <property type="term" value="P:negative regulation of transcription by RNA polymerase II"/>
    <property type="evidence" value="ECO:0007669"/>
    <property type="project" value="TreeGrafter"/>
</dbReference>
<proteinExistence type="predicted"/>
<name>A0A4S4LHU9_9AGAM</name>
<feature type="compositionally biased region" description="Polar residues" evidence="1">
    <location>
        <begin position="43"/>
        <end position="69"/>
    </location>
</feature>
<dbReference type="Proteomes" id="UP000310158">
    <property type="component" value="Unassembled WGS sequence"/>
</dbReference>
<protein>
    <recommendedName>
        <fullName evidence="4">RING-type domain-containing protein</fullName>
    </recommendedName>
</protein>
<evidence type="ECO:0008006" key="4">
    <source>
        <dbReference type="Google" id="ProtNLM"/>
    </source>
</evidence>
<evidence type="ECO:0000256" key="1">
    <source>
        <dbReference type="SAM" id="MobiDB-lite"/>
    </source>
</evidence>
<dbReference type="AlphaFoldDB" id="A0A4S4LHU9"/>
<dbReference type="OrthoDB" id="6512771at2759"/>
<comment type="caution">
    <text evidence="2">The sequence shown here is derived from an EMBL/GenBank/DDBJ whole genome shotgun (WGS) entry which is preliminary data.</text>
</comment>